<dbReference type="HOGENOM" id="CLU_3212601_0_0_10"/>
<reference evidence="1 2" key="1">
    <citation type="submission" date="2008-08" db="EMBL/GenBank/DDBJ databases">
        <title>Draft genome sequence of Bacteroides plebeius (DSM 17135).</title>
        <authorList>
            <person name="Sudarsanam P."/>
            <person name="Ley R."/>
            <person name="Guruge J."/>
            <person name="Turnbaugh P.J."/>
            <person name="Mahowald M."/>
            <person name="Liep D."/>
            <person name="Gordon J."/>
        </authorList>
    </citation>
    <scope>NUCLEOTIDE SEQUENCE [LARGE SCALE GENOMIC DNA]</scope>
    <source>
        <strain evidence="2">DSM 17135 / JCM 12973 / M2</strain>
    </source>
</reference>
<accession>B5CYL0</accession>
<comment type="caution">
    <text evidence="1">The sequence shown here is derived from an EMBL/GenBank/DDBJ whole genome shotgun (WGS) entry which is preliminary data.</text>
</comment>
<reference evidence="1 2" key="2">
    <citation type="submission" date="2008-08" db="EMBL/GenBank/DDBJ databases">
        <authorList>
            <person name="Fulton L."/>
            <person name="Clifton S."/>
            <person name="Fulton B."/>
            <person name="Xu J."/>
            <person name="Minx P."/>
            <person name="Pepin K.H."/>
            <person name="Johnson M."/>
            <person name="Thiruvilangam P."/>
            <person name="Bhonagiri V."/>
            <person name="Nash W.E."/>
            <person name="Mardis E.R."/>
            <person name="Wilson R.K."/>
        </authorList>
    </citation>
    <scope>NUCLEOTIDE SEQUENCE [LARGE SCALE GENOMIC DNA]</scope>
    <source>
        <strain evidence="2">DSM 17135 / JCM 12973 / M2</strain>
    </source>
</reference>
<evidence type="ECO:0000313" key="2">
    <source>
        <dbReference type="Proteomes" id="UP000003452"/>
    </source>
</evidence>
<dbReference type="AlphaFoldDB" id="B5CYL0"/>
<dbReference type="EMBL" id="ABQC02000019">
    <property type="protein sequence ID" value="EDY95541.1"/>
    <property type="molecule type" value="Genomic_DNA"/>
</dbReference>
<dbReference type="Proteomes" id="UP000003452">
    <property type="component" value="Unassembled WGS sequence"/>
</dbReference>
<evidence type="ECO:0000313" key="1">
    <source>
        <dbReference type="EMBL" id="EDY95541.1"/>
    </source>
</evidence>
<gene>
    <name evidence="1" type="ORF">BACPLE_01813</name>
</gene>
<sequence>MGPIQVSSVFAFKERLPIKTFIQQHQNHDFYFQVFIIHSLHISE</sequence>
<protein>
    <submittedName>
        <fullName evidence="1">Uncharacterized protein</fullName>
    </submittedName>
</protein>
<name>B5CYL0_PHOPM</name>
<organism evidence="1 2">
    <name type="scientific">Phocaeicola plebeius (strain DSM 17135 / JCM 12973 / CCUG 54634 / M2)</name>
    <name type="common">Bacteroides plebeius</name>
    <dbReference type="NCBI Taxonomy" id="484018"/>
    <lineage>
        <taxon>Bacteria</taxon>
        <taxon>Pseudomonadati</taxon>
        <taxon>Bacteroidota</taxon>
        <taxon>Bacteroidia</taxon>
        <taxon>Bacteroidales</taxon>
        <taxon>Bacteroidaceae</taxon>
        <taxon>Phocaeicola</taxon>
    </lineage>
</organism>
<proteinExistence type="predicted"/>